<protein>
    <submittedName>
        <fullName evidence="2">Unannotated protein</fullName>
    </submittedName>
</protein>
<dbReference type="EMBL" id="CAEZVJ010000070">
    <property type="protein sequence ID" value="CAB4630186.1"/>
    <property type="molecule type" value="Genomic_DNA"/>
</dbReference>
<sequence length="104" mass="11882">MEEPINLCLDHGRAVTRASVFLNFFHRKVNRERVHAVHPPAGNSKPRAATRKTFLCGDFRNVRGHRVKVVLDKEDKWNIPRGSEVHGFENGTNVDSTITKVTHR</sequence>
<reference evidence="2" key="1">
    <citation type="submission" date="2020-05" db="EMBL/GenBank/DDBJ databases">
        <authorList>
            <person name="Chiriac C."/>
            <person name="Salcher M."/>
            <person name="Ghai R."/>
            <person name="Kavagutti S V."/>
        </authorList>
    </citation>
    <scope>NUCLEOTIDE SEQUENCE</scope>
</reference>
<feature type="region of interest" description="Disordered" evidence="1">
    <location>
        <begin position="81"/>
        <end position="104"/>
    </location>
</feature>
<feature type="compositionally biased region" description="Polar residues" evidence="1">
    <location>
        <begin position="90"/>
        <end position="104"/>
    </location>
</feature>
<evidence type="ECO:0000256" key="1">
    <source>
        <dbReference type="SAM" id="MobiDB-lite"/>
    </source>
</evidence>
<accession>A0A6J6IZV8</accession>
<proteinExistence type="predicted"/>
<organism evidence="2">
    <name type="scientific">freshwater metagenome</name>
    <dbReference type="NCBI Taxonomy" id="449393"/>
    <lineage>
        <taxon>unclassified sequences</taxon>
        <taxon>metagenomes</taxon>
        <taxon>ecological metagenomes</taxon>
    </lineage>
</organism>
<name>A0A6J6IZV8_9ZZZZ</name>
<evidence type="ECO:0000313" key="2">
    <source>
        <dbReference type="EMBL" id="CAB4630186.1"/>
    </source>
</evidence>
<dbReference type="AlphaFoldDB" id="A0A6J6IZV8"/>
<gene>
    <name evidence="2" type="ORF">UFOPK1961_00702</name>
</gene>